<name>A0A7X0MXH0_9GAMM</name>
<accession>A0A7X0MXH0</accession>
<dbReference type="RefSeq" id="WP_166843273.1">
    <property type="nucleotide sequence ID" value="NZ_JAAONY010000004.1"/>
</dbReference>
<dbReference type="NCBIfam" id="TIGR03725">
    <property type="entry name" value="T6A_YeaZ"/>
    <property type="match status" value="1"/>
</dbReference>
<dbReference type="AlphaFoldDB" id="A0A7X0MXH0"/>
<dbReference type="InterPro" id="IPR000905">
    <property type="entry name" value="Gcp-like_dom"/>
</dbReference>
<proteinExistence type="inferred from homology"/>
<evidence type="ECO:0000256" key="1">
    <source>
        <dbReference type="ARBA" id="ARBA00010493"/>
    </source>
</evidence>
<sequence length="255" mass="28663">MSYILSLDTASDYCSVAIVDTRQQTSLAELDIRELRRQAPRQHTQLLLPMVDELLQQEAVDRHELNAIAFGAGPGSFTGLRISFAVVQGLAYGLQIPVLPISTLAAMGSAMAQSNLPDINAQAEKKSVFLSCLDARMNQVYWGAYSHDGEKLLALQDDALDNPDIAAEKMQQLIESQFPKTTVYCCGPGWQYPELSEILNRAGQKDLDIEPWAQEILRLGFDQWQSGNVQDIRQVQPVYLRNEVSWEKRQRIRQP</sequence>
<dbReference type="PANTHER" id="PTHR11735">
    <property type="entry name" value="TRNA N6-ADENOSINE THREONYLCARBAMOYLTRANSFERASE"/>
    <property type="match status" value="1"/>
</dbReference>
<evidence type="ECO:0000313" key="5">
    <source>
        <dbReference type="EMBL" id="MBB6523726.1"/>
    </source>
</evidence>
<comment type="caution">
    <text evidence="5">The sequence shown here is derived from an EMBL/GenBank/DDBJ whole genome shotgun (WGS) entry which is preliminary data.</text>
</comment>
<dbReference type="Pfam" id="PF00814">
    <property type="entry name" value="TsaD"/>
    <property type="match status" value="1"/>
</dbReference>
<dbReference type="InterPro" id="IPR022496">
    <property type="entry name" value="T6A_TsaB"/>
</dbReference>
<dbReference type="GO" id="GO:0005829">
    <property type="term" value="C:cytosol"/>
    <property type="evidence" value="ECO:0007669"/>
    <property type="project" value="TreeGrafter"/>
</dbReference>
<dbReference type="CDD" id="cd24032">
    <property type="entry name" value="ASKHA_NBD_TsaB"/>
    <property type="match status" value="1"/>
</dbReference>
<evidence type="ECO:0000313" key="6">
    <source>
        <dbReference type="Proteomes" id="UP000528457"/>
    </source>
</evidence>
<dbReference type="EMBL" id="JACHHT010000004">
    <property type="protein sequence ID" value="MBB6523726.1"/>
    <property type="molecule type" value="Genomic_DNA"/>
</dbReference>
<reference evidence="5 6" key="1">
    <citation type="submission" date="2020-08" db="EMBL/GenBank/DDBJ databases">
        <title>Genomic Encyclopedia of Type Strains, Phase IV (KMG-IV): sequencing the most valuable type-strain genomes for metagenomic binning, comparative biology and taxonomic classification.</title>
        <authorList>
            <person name="Goeker M."/>
        </authorList>
    </citation>
    <scope>NUCLEOTIDE SEQUENCE [LARGE SCALE GENOMIC DNA]</scope>
    <source>
        <strain evidence="5 6">DSM 22368</strain>
    </source>
</reference>
<dbReference type="FunCoup" id="A0A7X0MXH0">
    <property type="interactions" value="421"/>
</dbReference>
<dbReference type="SUPFAM" id="SSF53067">
    <property type="entry name" value="Actin-like ATPase domain"/>
    <property type="match status" value="2"/>
</dbReference>
<organism evidence="5 6">
    <name type="scientific">Pseudoteredinibacter isoporae</name>
    <dbReference type="NCBI Taxonomy" id="570281"/>
    <lineage>
        <taxon>Bacteria</taxon>
        <taxon>Pseudomonadati</taxon>
        <taxon>Pseudomonadota</taxon>
        <taxon>Gammaproteobacteria</taxon>
        <taxon>Cellvibrionales</taxon>
        <taxon>Cellvibrionaceae</taxon>
        <taxon>Pseudoteredinibacter</taxon>
    </lineage>
</organism>
<dbReference type="PANTHER" id="PTHR11735:SF11">
    <property type="entry name" value="TRNA THREONYLCARBAMOYLADENOSINE BIOSYNTHESIS PROTEIN TSAB"/>
    <property type="match status" value="1"/>
</dbReference>
<gene>
    <name evidence="5" type="ORF">HNR48_004040</name>
</gene>
<dbReference type="GO" id="GO:0002949">
    <property type="term" value="P:tRNA threonylcarbamoyladenosine modification"/>
    <property type="evidence" value="ECO:0007669"/>
    <property type="project" value="InterPro"/>
</dbReference>
<feature type="domain" description="Gcp-like" evidence="4">
    <location>
        <begin position="38"/>
        <end position="167"/>
    </location>
</feature>
<evidence type="ECO:0000256" key="3">
    <source>
        <dbReference type="ARBA" id="ARBA00032446"/>
    </source>
</evidence>
<keyword evidence="6" id="KW-1185">Reference proteome</keyword>
<dbReference type="InterPro" id="IPR043129">
    <property type="entry name" value="ATPase_NBD"/>
</dbReference>
<evidence type="ECO:0000259" key="4">
    <source>
        <dbReference type="Pfam" id="PF00814"/>
    </source>
</evidence>
<dbReference type="Gene3D" id="3.30.420.40">
    <property type="match status" value="2"/>
</dbReference>
<dbReference type="Proteomes" id="UP000528457">
    <property type="component" value="Unassembled WGS sequence"/>
</dbReference>
<comment type="similarity">
    <text evidence="1">Belongs to the KAE1 / TsaD family. TsaB subfamily.</text>
</comment>
<evidence type="ECO:0000256" key="2">
    <source>
        <dbReference type="ARBA" id="ARBA00019012"/>
    </source>
</evidence>
<protein>
    <recommendedName>
        <fullName evidence="2">tRNA threonylcarbamoyladenosine biosynthesis protein TsaB</fullName>
    </recommendedName>
    <alternativeName>
        <fullName evidence="3">t(6)A37 threonylcarbamoyladenosine biosynthesis protein TsaB</fullName>
    </alternativeName>
</protein>
<dbReference type="InParanoid" id="A0A7X0MXH0"/>